<dbReference type="Gene3D" id="6.10.250.690">
    <property type="match status" value="1"/>
</dbReference>
<gene>
    <name evidence="10" type="ORF">SAMN04489711_11350</name>
</gene>
<keyword evidence="4 7" id="KW-0238">DNA-binding</keyword>
<dbReference type="InterPro" id="IPR001789">
    <property type="entry name" value="Sig_transdc_resp-reg_receiver"/>
</dbReference>
<evidence type="ECO:0000256" key="7">
    <source>
        <dbReference type="PROSITE-ProRule" id="PRU01091"/>
    </source>
</evidence>
<dbReference type="CDD" id="cd00383">
    <property type="entry name" value="trans_reg_C"/>
    <property type="match status" value="1"/>
</dbReference>
<dbReference type="SMART" id="SM00862">
    <property type="entry name" value="Trans_reg_C"/>
    <property type="match status" value="1"/>
</dbReference>
<dbReference type="SUPFAM" id="SSF52172">
    <property type="entry name" value="CheY-like"/>
    <property type="match status" value="1"/>
</dbReference>
<dbReference type="STRING" id="1177982.SAMN04489711_11350"/>
<evidence type="ECO:0000256" key="1">
    <source>
        <dbReference type="ARBA" id="ARBA00022553"/>
    </source>
</evidence>
<keyword evidence="2" id="KW-0902">Two-component regulatory system</keyword>
<dbReference type="PANTHER" id="PTHR48111">
    <property type="entry name" value="REGULATOR OF RPOS"/>
    <property type="match status" value="1"/>
</dbReference>
<evidence type="ECO:0000256" key="2">
    <source>
        <dbReference type="ARBA" id="ARBA00023012"/>
    </source>
</evidence>
<evidence type="ECO:0000259" key="8">
    <source>
        <dbReference type="PROSITE" id="PS50110"/>
    </source>
</evidence>
<protein>
    <submittedName>
        <fullName evidence="10">DNA-binding response regulator, OmpR family, contains REC and winged-helix (WHTH) domain</fullName>
    </submittedName>
</protein>
<evidence type="ECO:0000256" key="5">
    <source>
        <dbReference type="ARBA" id="ARBA00023163"/>
    </source>
</evidence>
<dbReference type="Pfam" id="PF00072">
    <property type="entry name" value="Response_reg"/>
    <property type="match status" value="1"/>
</dbReference>
<evidence type="ECO:0000256" key="6">
    <source>
        <dbReference type="PROSITE-ProRule" id="PRU00169"/>
    </source>
</evidence>
<feature type="domain" description="OmpR/PhoB-type" evidence="9">
    <location>
        <begin position="131"/>
        <end position="227"/>
    </location>
</feature>
<dbReference type="Proteomes" id="UP000199119">
    <property type="component" value="Unassembled WGS sequence"/>
</dbReference>
<dbReference type="Pfam" id="PF00486">
    <property type="entry name" value="Trans_reg_C"/>
    <property type="match status" value="1"/>
</dbReference>
<dbReference type="OrthoDB" id="9802426at2"/>
<dbReference type="SUPFAM" id="SSF46894">
    <property type="entry name" value="C-terminal effector domain of the bipartite response regulators"/>
    <property type="match status" value="1"/>
</dbReference>
<proteinExistence type="predicted"/>
<reference evidence="11" key="1">
    <citation type="submission" date="2016-10" db="EMBL/GenBank/DDBJ databases">
        <authorList>
            <person name="Varghese N."/>
            <person name="Submissions S."/>
        </authorList>
    </citation>
    <scope>NUCLEOTIDE SEQUENCE [LARGE SCALE GENOMIC DNA]</scope>
    <source>
        <strain evidence="11">DSM 27981</strain>
    </source>
</reference>
<dbReference type="Gene3D" id="3.40.50.2300">
    <property type="match status" value="1"/>
</dbReference>
<dbReference type="GO" id="GO:0000156">
    <property type="term" value="F:phosphorelay response regulator activity"/>
    <property type="evidence" value="ECO:0007669"/>
    <property type="project" value="TreeGrafter"/>
</dbReference>
<dbReference type="Gene3D" id="1.10.10.10">
    <property type="entry name" value="Winged helix-like DNA-binding domain superfamily/Winged helix DNA-binding domain"/>
    <property type="match status" value="1"/>
</dbReference>
<dbReference type="GO" id="GO:0006355">
    <property type="term" value="P:regulation of DNA-templated transcription"/>
    <property type="evidence" value="ECO:0007669"/>
    <property type="project" value="InterPro"/>
</dbReference>
<evidence type="ECO:0000313" key="10">
    <source>
        <dbReference type="EMBL" id="SFF11844.1"/>
    </source>
</evidence>
<dbReference type="GO" id="GO:0000976">
    <property type="term" value="F:transcription cis-regulatory region binding"/>
    <property type="evidence" value="ECO:0007669"/>
    <property type="project" value="TreeGrafter"/>
</dbReference>
<dbReference type="PANTHER" id="PTHR48111:SF1">
    <property type="entry name" value="TWO-COMPONENT RESPONSE REGULATOR ORR33"/>
    <property type="match status" value="1"/>
</dbReference>
<dbReference type="PROSITE" id="PS50110">
    <property type="entry name" value="RESPONSE_REGULATORY"/>
    <property type="match status" value="1"/>
</dbReference>
<keyword evidence="11" id="KW-1185">Reference proteome</keyword>
<sequence length="244" mass="26328">MRLLLVEDDPVLSRTMAQGLERAGHRVESASTVEDALHWWTVQPFDAVLLDLNLPHAAHARSGLGSGLTALRAARARGDRTPVLILSARDSTEERIAGLDAGADDYLGKPYELTEVQARLRALVRRTSGTADLVFVGRLALDRVARRCSVDGHAIDLPAREFELLWELMTPPGRVLSKSDLSQRLSDSGEALGDNALESFVSRLRRKLAGSGAAIRTLRGLGYVLEEEKDPQPAAGGSNHAPGA</sequence>
<organism evidence="10 11">
    <name type="scientific">Paracidovorax wautersii</name>
    <dbReference type="NCBI Taxonomy" id="1177982"/>
    <lineage>
        <taxon>Bacteria</taxon>
        <taxon>Pseudomonadati</taxon>
        <taxon>Pseudomonadota</taxon>
        <taxon>Betaproteobacteria</taxon>
        <taxon>Burkholderiales</taxon>
        <taxon>Comamonadaceae</taxon>
        <taxon>Paracidovorax</taxon>
    </lineage>
</organism>
<accession>A0A1I2G2B2</accession>
<evidence type="ECO:0000313" key="11">
    <source>
        <dbReference type="Proteomes" id="UP000199119"/>
    </source>
</evidence>
<dbReference type="SMART" id="SM00448">
    <property type="entry name" value="REC"/>
    <property type="match status" value="1"/>
</dbReference>
<feature type="domain" description="Response regulatory" evidence="8">
    <location>
        <begin position="2"/>
        <end position="124"/>
    </location>
</feature>
<keyword evidence="3" id="KW-0805">Transcription regulation</keyword>
<feature type="DNA-binding region" description="OmpR/PhoB-type" evidence="7">
    <location>
        <begin position="131"/>
        <end position="227"/>
    </location>
</feature>
<dbReference type="InterPro" id="IPR036388">
    <property type="entry name" value="WH-like_DNA-bd_sf"/>
</dbReference>
<dbReference type="InterPro" id="IPR001867">
    <property type="entry name" value="OmpR/PhoB-type_DNA-bd"/>
</dbReference>
<dbReference type="AlphaFoldDB" id="A0A1I2G2B2"/>
<dbReference type="EMBL" id="FONX01000013">
    <property type="protein sequence ID" value="SFF11844.1"/>
    <property type="molecule type" value="Genomic_DNA"/>
</dbReference>
<keyword evidence="5" id="KW-0804">Transcription</keyword>
<dbReference type="RefSeq" id="WP_092940612.1">
    <property type="nucleotide sequence ID" value="NZ_FONX01000013.1"/>
</dbReference>
<evidence type="ECO:0000256" key="4">
    <source>
        <dbReference type="ARBA" id="ARBA00023125"/>
    </source>
</evidence>
<keyword evidence="1 6" id="KW-0597">Phosphoprotein</keyword>
<dbReference type="GO" id="GO:0005829">
    <property type="term" value="C:cytosol"/>
    <property type="evidence" value="ECO:0007669"/>
    <property type="project" value="TreeGrafter"/>
</dbReference>
<dbReference type="InterPro" id="IPR011006">
    <property type="entry name" value="CheY-like_superfamily"/>
</dbReference>
<evidence type="ECO:0000259" key="9">
    <source>
        <dbReference type="PROSITE" id="PS51755"/>
    </source>
</evidence>
<dbReference type="InterPro" id="IPR016032">
    <property type="entry name" value="Sig_transdc_resp-reg_C-effctor"/>
</dbReference>
<name>A0A1I2G2B2_9BURK</name>
<dbReference type="GO" id="GO:0032993">
    <property type="term" value="C:protein-DNA complex"/>
    <property type="evidence" value="ECO:0007669"/>
    <property type="project" value="TreeGrafter"/>
</dbReference>
<feature type="modified residue" description="4-aspartylphosphate" evidence="6">
    <location>
        <position position="51"/>
    </location>
</feature>
<dbReference type="PROSITE" id="PS51755">
    <property type="entry name" value="OMPR_PHOB"/>
    <property type="match status" value="1"/>
</dbReference>
<evidence type="ECO:0000256" key="3">
    <source>
        <dbReference type="ARBA" id="ARBA00023015"/>
    </source>
</evidence>
<dbReference type="InterPro" id="IPR039420">
    <property type="entry name" value="WalR-like"/>
</dbReference>